<dbReference type="Pfam" id="PF00092">
    <property type="entry name" value="VWA"/>
    <property type="match status" value="1"/>
</dbReference>
<dbReference type="STRING" id="1891926.Fuma_06063"/>
<dbReference type="SMART" id="SM00327">
    <property type="entry name" value="VWA"/>
    <property type="match status" value="1"/>
</dbReference>
<keyword evidence="3" id="KW-1185">Reference proteome</keyword>
<dbReference type="KEGG" id="fmr:Fuma_06063"/>
<gene>
    <name evidence="2" type="ORF">Fuma_06063</name>
</gene>
<evidence type="ECO:0000313" key="2">
    <source>
        <dbReference type="EMBL" id="APZ96394.1"/>
    </source>
</evidence>
<reference evidence="2 3" key="1">
    <citation type="journal article" date="2016" name="Front. Microbiol.">
        <title>Fuerstia marisgermanicae gen. nov., sp. nov., an Unusual Member of the Phylum Planctomycetes from the German Wadden Sea.</title>
        <authorList>
            <person name="Kohn T."/>
            <person name="Heuer A."/>
            <person name="Jogler M."/>
            <person name="Vollmers J."/>
            <person name="Boedeker C."/>
            <person name="Bunk B."/>
            <person name="Rast P."/>
            <person name="Borchert D."/>
            <person name="Glockner I."/>
            <person name="Freese H.M."/>
            <person name="Klenk H.P."/>
            <person name="Overmann J."/>
            <person name="Kaster A.K."/>
            <person name="Rohde M."/>
            <person name="Wiegand S."/>
            <person name="Jogler C."/>
        </authorList>
    </citation>
    <scope>NUCLEOTIDE SEQUENCE [LARGE SCALE GENOMIC DNA]</scope>
    <source>
        <strain evidence="2 3">NH11</strain>
    </source>
</reference>
<dbReference type="Proteomes" id="UP000187735">
    <property type="component" value="Chromosome"/>
</dbReference>
<organism evidence="2 3">
    <name type="scientific">Fuerstiella marisgermanici</name>
    <dbReference type="NCBI Taxonomy" id="1891926"/>
    <lineage>
        <taxon>Bacteria</taxon>
        <taxon>Pseudomonadati</taxon>
        <taxon>Planctomycetota</taxon>
        <taxon>Planctomycetia</taxon>
        <taxon>Planctomycetales</taxon>
        <taxon>Planctomycetaceae</taxon>
        <taxon>Fuerstiella</taxon>
    </lineage>
</organism>
<dbReference type="OrthoDB" id="242905at2"/>
<dbReference type="EMBL" id="CP017641">
    <property type="protein sequence ID" value="APZ96394.1"/>
    <property type="molecule type" value="Genomic_DNA"/>
</dbReference>
<evidence type="ECO:0000259" key="1">
    <source>
        <dbReference type="PROSITE" id="PS50234"/>
    </source>
</evidence>
<dbReference type="CDD" id="cd00198">
    <property type="entry name" value="vWFA"/>
    <property type="match status" value="1"/>
</dbReference>
<evidence type="ECO:0000313" key="3">
    <source>
        <dbReference type="Proteomes" id="UP000187735"/>
    </source>
</evidence>
<dbReference type="RefSeq" id="WP_077027431.1">
    <property type="nucleotide sequence ID" value="NZ_CP017641.1"/>
</dbReference>
<dbReference type="InterPro" id="IPR002035">
    <property type="entry name" value="VWF_A"/>
</dbReference>
<feature type="domain" description="VWFA" evidence="1">
    <location>
        <begin position="148"/>
        <end position="368"/>
    </location>
</feature>
<accession>A0A1P8WQR7</accession>
<proteinExistence type="predicted"/>
<dbReference type="InterPro" id="IPR036465">
    <property type="entry name" value="vWFA_dom_sf"/>
</dbReference>
<dbReference type="InterPro" id="IPR028087">
    <property type="entry name" value="Tad_N"/>
</dbReference>
<dbReference type="SUPFAM" id="SSF53300">
    <property type="entry name" value="vWA-like"/>
    <property type="match status" value="1"/>
</dbReference>
<dbReference type="PROSITE" id="PS50234">
    <property type="entry name" value="VWFA"/>
    <property type="match status" value="1"/>
</dbReference>
<dbReference type="Pfam" id="PF13400">
    <property type="entry name" value="Tad"/>
    <property type="match status" value="1"/>
</dbReference>
<dbReference type="AlphaFoldDB" id="A0A1P8WQR7"/>
<name>A0A1P8WQR7_9PLAN</name>
<sequence length="374" mass="39516">MLLLVMVALLAIIGATVFGVDVAFMQLARTELRAAADAAAKAGAEALVRTQSETDAAAAAIRIASLNTVAGEPLVLTSNDIAVGQSIYQEDGTWVFTEGLTPATAVQVTAFKSDTTSAGAIDLLFGGFLGTSKFAPRQTAVASHFSQDVVLAVDRSHSMCFDFSGTDWSYPSGTPTSPDPVCYPPNDTYSRWAATMSAIDTYLTVCATNGALQRTAMLSWGSEITLDDYEGGLCNKTEVATFMDVLLDGTHQQIRDALNQRASEPMLGGTNMNAGLDASIDLLVNDSRPLAKRSIVLLTDGRWTVGSNPINAANRAKSLDIIIHVVSLLDSVDLNGMDRIAATTGGKHIHASNQAELEAAFRELALTLPVVLTK</sequence>
<protein>
    <submittedName>
        <fullName evidence="2">Calcium-activated chloride channel protein 1</fullName>
    </submittedName>
</protein>
<dbReference type="Gene3D" id="3.40.50.410">
    <property type="entry name" value="von Willebrand factor, type A domain"/>
    <property type="match status" value="1"/>
</dbReference>